<feature type="compositionally biased region" description="Gly residues" evidence="9">
    <location>
        <begin position="1094"/>
        <end position="1108"/>
    </location>
</feature>
<evidence type="ECO:0000259" key="11">
    <source>
        <dbReference type="SMART" id="SM01368"/>
    </source>
</evidence>
<gene>
    <name evidence="12" type="ORF">HXX76_011074</name>
</gene>
<dbReference type="CDD" id="cd20601">
    <property type="entry name" value="CYCLIN_AtRBR_like"/>
    <property type="match status" value="1"/>
</dbReference>
<comment type="caution">
    <text evidence="12">The sequence shown here is derived from an EMBL/GenBank/DDBJ whole genome shotgun (WGS) entry which is preliminary data.</text>
</comment>
<sequence>MSTTHPPERGLVALIKGLTVGNVPALQPDVLDLYAELKEAYEAQERAAPTDRQTEFAGDQDEDVKQACKQASLLFVARVLSAAQKKEKDGSEAKRTNLGLSISRIVAVAGINLLDFIREVQVIVSKLSAYFESRGSSSNQFSQQALLQETSETIVVMGLLAKKYKDNFNTFLHQLDFYKQVVLRLGWGAFLVLRVKLLSAFPDVVSCMELLPCIFAILASHAPRLPDCLAHITREDREKLLLKSMADVCKADYGRVQARMPTVEALLTQVFTSAVPEWRTAVAEAKASSPAAVGGIDLIASPVLEGLVTNMERMNRAVAALEREYEQHYSRGATELDEREFLSTDFTKFASPRLSPGHMHSTMAKLRSEPMPLRSGGLLSPGLHTTIPAHPGPQQMQLMGPAPWLHSPLPMMHLNAGPGLQGTPISEAMGASAWLRGVTSSMAAEPSPALQRLLAALPINSTGLGPTPAQLLMKRVRDLVASVIPDEAAPSVLGPFPMLNTSFGAERRTQAARLYCHSLETIMLNEERTNGLPAALALLGSAKFQRGLIACCIEVVAACYRMSSCAFPKVVDALRIKAFDMASIIGTFVKSIATLPRELKRHLFLIEEKILECLAWQPGSSLYHLIVNVHAENEAAATAAALTMQEAAATAACSAASGDDSQHDGAGSRAGPSSTSGGAGAAAAAEGGADGGADGGAEQPGASSSHNTDHSGGAAPTETAEAGAGGVATSAPPSAAPSAPAEPAPPAAASNAMPAASHAPPPSPKRSQVVAFSGMMSPAKKGRGTDGGAYATQAYVESLPISVGFPPAAGTAHGQAGLLFEFLRKVLKLTSFRLALLCENVDFGPLERPEVSSKVYETIEHALYKQTHLFYNRHIDQVMLSTLYGYCKVHKLSQVSFREIIAQYRKQPQAQQSVFRSVVIEQSMPTLQIQSRADIIAFYNAVFVPAMKSFLLKSESNGSGASGPGLGGDSKHAAAGNSGNAVGAAAGAAPALGAGATSAMPPGLPPLPPRANQSPRGPKLPLPPLGAIAPAPRMLGRSASGNARDREPGVPLLLPQGPAGSSTGGGALSPTKGGECSGQPTLVGSVPVSRSNNGGRGSGSGGRGGGRGTVEHIIPDGLAALLQALDSQQGVEENGKEEEEEAEADADEDTQPQARVTRSGRAARDRSTGRERRSRHVEARDDMDDASMDAEFSQQTIVTGRRQRTPNRRYGAE</sequence>
<dbReference type="AlphaFoldDB" id="A0A835T0I2"/>
<evidence type="ECO:0000256" key="2">
    <source>
        <dbReference type="ARBA" id="ARBA00009475"/>
    </source>
</evidence>
<name>A0A835T0I2_CHLIN</name>
<keyword evidence="8" id="KW-0175">Coiled coil</keyword>
<dbReference type="Proteomes" id="UP000650467">
    <property type="component" value="Unassembled WGS sequence"/>
</dbReference>
<dbReference type="Pfam" id="PF11934">
    <property type="entry name" value="DUF3452"/>
    <property type="match status" value="1"/>
</dbReference>
<dbReference type="SUPFAM" id="SSF47954">
    <property type="entry name" value="Cyclin-like"/>
    <property type="match status" value="2"/>
</dbReference>
<dbReference type="SMART" id="SM01367">
    <property type="entry name" value="DUF3452"/>
    <property type="match status" value="1"/>
</dbReference>
<feature type="compositionally biased region" description="Basic and acidic residues" evidence="9">
    <location>
        <begin position="1162"/>
        <end position="1180"/>
    </location>
</feature>
<evidence type="ECO:0000256" key="9">
    <source>
        <dbReference type="SAM" id="MobiDB-lite"/>
    </source>
</evidence>
<dbReference type="InterPro" id="IPR028309">
    <property type="entry name" value="RB_fam"/>
</dbReference>
<feature type="compositionally biased region" description="Low complexity" evidence="9">
    <location>
        <begin position="665"/>
        <end position="687"/>
    </location>
</feature>
<dbReference type="OrthoDB" id="844594at2759"/>
<dbReference type="GO" id="GO:0005667">
    <property type="term" value="C:transcription regulator complex"/>
    <property type="evidence" value="ECO:0007669"/>
    <property type="project" value="TreeGrafter"/>
</dbReference>
<evidence type="ECO:0000259" key="10">
    <source>
        <dbReference type="SMART" id="SM01367"/>
    </source>
</evidence>
<dbReference type="GO" id="GO:0030154">
    <property type="term" value="P:cell differentiation"/>
    <property type="evidence" value="ECO:0007669"/>
    <property type="project" value="TreeGrafter"/>
</dbReference>
<keyword evidence="3" id="KW-0678">Repressor</keyword>
<feature type="compositionally biased region" description="Low complexity" evidence="9">
    <location>
        <begin position="711"/>
        <end position="739"/>
    </location>
</feature>
<dbReference type="Pfam" id="PF01857">
    <property type="entry name" value="RB_B"/>
    <property type="match status" value="1"/>
</dbReference>
<feature type="domain" description="Retinoblastoma-associated protein A-box" evidence="11">
    <location>
        <begin position="423"/>
        <end position="626"/>
    </location>
</feature>
<keyword evidence="6" id="KW-0539">Nucleus</keyword>
<evidence type="ECO:0000256" key="8">
    <source>
        <dbReference type="SAM" id="Coils"/>
    </source>
</evidence>
<feature type="compositionally biased region" description="Low complexity" evidence="9">
    <location>
        <begin position="747"/>
        <end position="758"/>
    </location>
</feature>
<organism evidence="12 13">
    <name type="scientific">Chlamydomonas incerta</name>
    <dbReference type="NCBI Taxonomy" id="51695"/>
    <lineage>
        <taxon>Eukaryota</taxon>
        <taxon>Viridiplantae</taxon>
        <taxon>Chlorophyta</taxon>
        <taxon>core chlorophytes</taxon>
        <taxon>Chlorophyceae</taxon>
        <taxon>CS clade</taxon>
        <taxon>Chlamydomonadales</taxon>
        <taxon>Chlamydomonadaceae</taxon>
        <taxon>Chlamydomonas</taxon>
    </lineage>
</organism>
<evidence type="ECO:0000256" key="4">
    <source>
        <dbReference type="ARBA" id="ARBA00023015"/>
    </source>
</evidence>
<keyword evidence="7" id="KW-0131">Cell cycle</keyword>
<protein>
    <recommendedName>
        <fullName evidence="14">Retinoblastoma-like protein</fullName>
    </recommendedName>
</protein>
<dbReference type="EMBL" id="JAEHOC010000031">
    <property type="protein sequence ID" value="KAG2429306.1"/>
    <property type="molecule type" value="Genomic_DNA"/>
</dbReference>
<feature type="region of interest" description="Disordered" evidence="9">
    <location>
        <begin position="997"/>
        <end position="1213"/>
    </location>
</feature>
<proteinExistence type="inferred from homology"/>
<dbReference type="PANTHER" id="PTHR13742">
    <property type="entry name" value="RETINOBLASTOMA-ASSOCIATED PROTEIN RB -RELATED"/>
    <property type="match status" value="1"/>
</dbReference>
<dbReference type="InterPro" id="IPR036915">
    <property type="entry name" value="Cyclin-like_sf"/>
</dbReference>
<dbReference type="InterPro" id="IPR024599">
    <property type="entry name" value="RB_N"/>
</dbReference>
<evidence type="ECO:0000256" key="5">
    <source>
        <dbReference type="ARBA" id="ARBA00023163"/>
    </source>
</evidence>
<evidence type="ECO:0000313" key="12">
    <source>
        <dbReference type="EMBL" id="KAG2429306.1"/>
    </source>
</evidence>
<feature type="region of interest" description="Disordered" evidence="9">
    <location>
        <begin position="655"/>
        <end position="768"/>
    </location>
</feature>
<dbReference type="SMART" id="SM01368">
    <property type="entry name" value="RB_A"/>
    <property type="match status" value="1"/>
</dbReference>
<dbReference type="InterPro" id="IPR002720">
    <property type="entry name" value="RB_A"/>
</dbReference>
<dbReference type="GO" id="GO:2000134">
    <property type="term" value="P:negative regulation of G1/S transition of mitotic cell cycle"/>
    <property type="evidence" value="ECO:0007669"/>
    <property type="project" value="TreeGrafter"/>
</dbReference>
<evidence type="ECO:0000256" key="1">
    <source>
        <dbReference type="ARBA" id="ARBA00004123"/>
    </source>
</evidence>
<dbReference type="Pfam" id="PF01858">
    <property type="entry name" value="RB_A"/>
    <property type="match status" value="1"/>
</dbReference>
<dbReference type="GO" id="GO:0006357">
    <property type="term" value="P:regulation of transcription by RNA polymerase II"/>
    <property type="evidence" value="ECO:0007669"/>
    <property type="project" value="InterPro"/>
</dbReference>
<dbReference type="Gene3D" id="1.10.472.10">
    <property type="entry name" value="Cyclin-like"/>
    <property type="match status" value="2"/>
</dbReference>
<dbReference type="InterPro" id="IPR002719">
    <property type="entry name" value="RB_B"/>
</dbReference>
<accession>A0A835T0I2</accession>
<feature type="coiled-coil region" evidence="8">
    <location>
        <begin position="304"/>
        <end position="331"/>
    </location>
</feature>
<feature type="compositionally biased region" description="Low complexity" evidence="9">
    <location>
        <begin position="1118"/>
        <end position="1129"/>
    </location>
</feature>
<dbReference type="PANTHER" id="PTHR13742:SF17">
    <property type="entry name" value="RE32990P-RELATED"/>
    <property type="match status" value="1"/>
</dbReference>
<dbReference type="GO" id="GO:0000977">
    <property type="term" value="F:RNA polymerase II transcription regulatory region sequence-specific DNA binding"/>
    <property type="evidence" value="ECO:0007669"/>
    <property type="project" value="TreeGrafter"/>
</dbReference>
<keyword evidence="13" id="KW-1185">Reference proteome</keyword>
<comment type="subcellular location">
    <subcellularLocation>
        <location evidence="1">Nucleus</location>
    </subcellularLocation>
</comment>
<keyword evidence="5" id="KW-0804">Transcription</keyword>
<evidence type="ECO:0000256" key="3">
    <source>
        <dbReference type="ARBA" id="ARBA00022491"/>
    </source>
</evidence>
<dbReference type="GO" id="GO:0005634">
    <property type="term" value="C:nucleus"/>
    <property type="evidence" value="ECO:0007669"/>
    <property type="project" value="UniProtKB-SubCell"/>
</dbReference>
<evidence type="ECO:0000256" key="6">
    <source>
        <dbReference type="ARBA" id="ARBA00023242"/>
    </source>
</evidence>
<evidence type="ECO:0000313" key="13">
    <source>
        <dbReference type="Proteomes" id="UP000650467"/>
    </source>
</evidence>
<reference evidence="12" key="1">
    <citation type="journal article" date="2020" name="bioRxiv">
        <title>Comparative genomics of Chlamydomonas.</title>
        <authorList>
            <person name="Craig R.J."/>
            <person name="Hasan A.R."/>
            <person name="Ness R.W."/>
            <person name="Keightley P.D."/>
        </authorList>
    </citation>
    <scope>NUCLEOTIDE SEQUENCE</scope>
    <source>
        <strain evidence="12">SAG 7.73</strain>
    </source>
</reference>
<keyword evidence="4" id="KW-0805">Transcription regulation</keyword>
<dbReference type="GO" id="GO:0000785">
    <property type="term" value="C:chromatin"/>
    <property type="evidence" value="ECO:0007669"/>
    <property type="project" value="TreeGrafter"/>
</dbReference>
<feature type="compositionally biased region" description="Acidic residues" evidence="9">
    <location>
        <begin position="1135"/>
        <end position="1150"/>
    </location>
</feature>
<comment type="similarity">
    <text evidence="2">Belongs to the retinoblastoma protein (RB) family.</text>
</comment>
<evidence type="ECO:0008006" key="14">
    <source>
        <dbReference type="Google" id="ProtNLM"/>
    </source>
</evidence>
<feature type="domain" description="Retinoblastoma-associated protein N-terminal" evidence="10">
    <location>
        <begin position="80"/>
        <end position="221"/>
    </location>
</feature>
<evidence type="ECO:0000256" key="7">
    <source>
        <dbReference type="ARBA" id="ARBA00023306"/>
    </source>
</evidence>